<sequence length="136" mass="15645">MPAGYSGTPLVKKLGIKEGFKIHPYNQPDHYFELLEDLPESIEIIERPEDEELDFVHLFVTDKDKLEDQLLSLKKKIKKNGMIWVSWPKGKSKIPTDVKDSIVRETGLSTGLVDIKVCAVDEDWSGLKFVYRVKDR</sequence>
<dbReference type="Pfam" id="PF11253">
    <property type="entry name" value="DUF3052"/>
    <property type="match status" value="1"/>
</dbReference>
<gene>
    <name evidence="1" type="ORF">QQ008_22445</name>
</gene>
<organism evidence="1 2">
    <name type="scientific">Splendidivirga corallicola</name>
    <dbReference type="NCBI Taxonomy" id="3051826"/>
    <lineage>
        <taxon>Bacteria</taxon>
        <taxon>Pseudomonadati</taxon>
        <taxon>Bacteroidota</taxon>
        <taxon>Cytophagia</taxon>
        <taxon>Cytophagales</taxon>
        <taxon>Splendidivirgaceae</taxon>
        <taxon>Splendidivirga</taxon>
    </lineage>
</organism>
<dbReference type="EMBL" id="JAUJEA010000010">
    <property type="protein sequence ID" value="MDN5204170.1"/>
    <property type="molecule type" value="Genomic_DNA"/>
</dbReference>
<evidence type="ECO:0000313" key="1">
    <source>
        <dbReference type="EMBL" id="MDN5204170.1"/>
    </source>
</evidence>
<protein>
    <submittedName>
        <fullName evidence="1">DUF3052 family protein</fullName>
    </submittedName>
</protein>
<evidence type="ECO:0000313" key="2">
    <source>
        <dbReference type="Proteomes" id="UP001172082"/>
    </source>
</evidence>
<comment type="caution">
    <text evidence="1">The sequence shown here is derived from an EMBL/GenBank/DDBJ whole genome shotgun (WGS) entry which is preliminary data.</text>
</comment>
<dbReference type="InterPro" id="IPR021412">
    <property type="entry name" value="DUF3052"/>
</dbReference>
<reference evidence="1" key="1">
    <citation type="submission" date="2023-06" db="EMBL/GenBank/DDBJ databases">
        <title>Genomic of Parafulvivirga corallium.</title>
        <authorList>
            <person name="Wang G."/>
        </authorList>
    </citation>
    <scope>NUCLEOTIDE SEQUENCE</scope>
    <source>
        <strain evidence="1">BMA10</strain>
    </source>
</reference>
<proteinExistence type="predicted"/>
<dbReference type="RefSeq" id="WP_346754194.1">
    <property type="nucleotide sequence ID" value="NZ_JAUJEA010000010.1"/>
</dbReference>
<accession>A0ABT8KTT4</accession>
<dbReference type="Proteomes" id="UP001172082">
    <property type="component" value="Unassembled WGS sequence"/>
</dbReference>
<keyword evidence="2" id="KW-1185">Reference proteome</keyword>
<name>A0ABT8KTT4_9BACT</name>